<name>A0A4S4D9T8_CAMSN</name>
<dbReference type="EMBL" id="SDRB02011993">
    <property type="protein sequence ID" value="THF99271.1"/>
    <property type="molecule type" value="Genomic_DNA"/>
</dbReference>
<dbReference type="Gene3D" id="1.10.510.10">
    <property type="entry name" value="Transferase(Phosphotransferase) domain 1"/>
    <property type="match status" value="1"/>
</dbReference>
<keyword evidence="24" id="KW-1185">Reference proteome</keyword>
<sequence>MHNNNHFMSMPILILFISLTLSFLPLSFSTPYIHSLNKGSSLSVEKPDQVLISPKGVFSAGFHSVGDNAYCFAIWFSEPLYDGSHTIVWMANRDQPINGRLSKLCLLQNGNLILTDAGQLNVWATGTESISSAQLLLNDTGNLVLLTLEGHFKSTDNFEFTAVDSGIGTQKRLTMDYDGNIRLYSLDKIGKIWSVSWQAIQKPCNIHGYKIKSHTDQSLGYEPEFSLSCSDGEAGFLELPHVEFYGYDITFYSNYTFKMCEEKCLQRCFPDPMYIKLPKVTLKSYTNHVQGFSSDCPRPVSLQRNRTYKKPQENETLQFLVWFASAIGGVEIICVCLVFCFLYRTRPDSVATTQSYLQIATGFRKFTYSELKQATHNFGEEIGRGGGGIVYKGVLSDHRIAAIKQLNDANQGEAEFLAEASTIGRVNHKNLIEVWGYCAEGKHRLLVYEYMEHGSLAENLATNTLDWVKRFDIAVGSAKGLAYLHEECLEWVLHCDVKPQNILLDSNYHPKVADFGLSKLLNRGGGHNSSFSKVRGTRGYMAPEWIFNHRITSKVDVYSYGVVVLEMVTGKSPLTNSPSSGNSGDMEQRHLVKWVREKMNETVAKESWLEEIIDPVMKGRYDASKMEILVGVALQCVEENKDARRTMSQVIQRLVHHEPSDY</sequence>
<feature type="signal peptide" evidence="20">
    <location>
        <begin position="1"/>
        <end position="22"/>
    </location>
</feature>
<evidence type="ECO:0000256" key="3">
    <source>
        <dbReference type="ARBA" id="ARBA00022527"/>
    </source>
</evidence>
<dbReference type="PROSITE" id="PS00107">
    <property type="entry name" value="PROTEIN_KINASE_ATP"/>
    <property type="match status" value="1"/>
</dbReference>
<keyword evidence="13" id="KW-1015">Disulfide bond</keyword>
<dbReference type="EC" id="2.7.11.1" evidence="2"/>
<evidence type="ECO:0000256" key="7">
    <source>
        <dbReference type="ARBA" id="ARBA00022729"/>
    </source>
</evidence>
<dbReference type="Pfam" id="PF00069">
    <property type="entry name" value="Pkinase"/>
    <property type="match status" value="1"/>
</dbReference>
<evidence type="ECO:0000256" key="2">
    <source>
        <dbReference type="ARBA" id="ARBA00012513"/>
    </source>
</evidence>
<evidence type="ECO:0000259" key="22">
    <source>
        <dbReference type="PROSITE" id="PS50927"/>
    </source>
</evidence>
<evidence type="ECO:0000313" key="23">
    <source>
        <dbReference type="EMBL" id="THF99271.1"/>
    </source>
</evidence>
<dbReference type="FunFam" id="3.30.200.20:FF:000059">
    <property type="entry name" value="S-receptor-like serine/threonine-protein kinase"/>
    <property type="match status" value="1"/>
</dbReference>
<feature type="transmembrane region" description="Helical" evidence="19">
    <location>
        <begin position="319"/>
        <end position="343"/>
    </location>
</feature>
<dbReference type="GO" id="GO:0004674">
    <property type="term" value="F:protein serine/threonine kinase activity"/>
    <property type="evidence" value="ECO:0007669"/>
    <property type="project" value="UniProtKB-KW"/>
</dbReference>
<dbReference type="PANTHER" id="PTHR47974">
    <property type="entry name" value="OS07G0415500 PROTEIN"/>
    <property type="match status" value="1"/>
</dbReference>
<dbReference type="PROSITE" id="PS00108">
    <property type="entry name" value="PROTEIN_KINASE_ST"/>
    <property type="match status" value="1"/>
</dbReference>
<keyword evidence="8 18" id="KW-0547">Nucleotide-binding</keyword>
<evidence type="ECO:0000256" key="4">
    <source>
        <dbReference type="ARBA" id="ARBA00022536"/>
    </source>
</evidence>
<evidence type="ECO:0000256" key="12">
    <source>
        <dbReference type="ARBA" id="ARBA00023136"/>
    </source>
</evidence>
<evidence type="ECO:0000256" key="10">
    <source>
        <dbReference type="ARBA" id="ARBA00022840"/>
    </source>
</evidence>
<dbReference type="PANTHER" id="PTHR47974:SF3">
    <property type="entry name" value="RECEPTOR-LIKE SERINE_THREONINE-PROTEIN KINASE"/>
    <property type="match status" value="1"/>
</dbReference>
<dbReference type="FunFam" id="1.10.510.10:FF:000537">
    <property type="entry name" value="Putative receptor-like protein kinase"/>
    <property type="match status" value="1"/>
</dbReference>
<feature type="domain" description="Protein kinase" evidence="21">
    <location>
        <begin position="376"/>
        <end position="662"/>
    </location>
</feature>
<protein>
    <recommendedName>
        <fullName evidence="2">non-specific serine/threonine protein kinase</fullName>
        <ecNumber evidence="2">2.7.11.1</ecNumber>
    </recommendedName>
</protein>
<evidence type="ECO:0000256" key="6">
    <source>
        <dbReference type="ARBA" id="ARBA00022692"/>
    </source>
</evidence>
<comment type="catalytic activity">
    <reaction evidence="16">
        <text>L-threonyl-[protein] + ATP = O-phospho-L-threonyl-[protein] + ADP + H(+)</text>
        <dbReference type="Rhea" id="RHEA:46608"/>
        <dbReference type="Rhea" id="RHEA-COMP:11060"/>
        <dbReference type="Rhea" id="RHEA-COMP:11605"/>
        <dbReference type="ChEBI" id="CHEBI:15378"/>
        <dbReference type="ChEBI" id="CHEBI:30013"/>
        <dbReference type="ChEBI" id="CHEBI:30616"/>
        <dbReference type="ChEBI" id="CHEBI:61977"/>
        <dbReference type="ChEBI" id="CHEBI:456216"/>
        <dbReference type="EC" id="2.7.11.1"/>
    </reaction>
</comment>
<dbReference type="Pfam" id="PF01453">
    <property type="entry name" value="B_lectin"/>
    <property type="match status" value="1"/>
</dbReference>
<dbReference type="InterPro" id="IPR011009">
    <property type="entry name" value="Kinase-like_dom_sf"/>
</dbReference>
<gene>
    <name evidence="23" type="ORF">TEA_017108</name>
</gene>
<keyword evidence="5" id="KW-0808">Transferase</keyword>
<dbReference type="InterPro" id="IPR001480">
    <property type="entry name" value="Bulb-type_lectin_dom"/>
</dbReference>
<dbReference type="InterPro" id="IPR008271">
    <property type="entry name" value="Ser/Thr_kinase_AS"/>
</dbReference>
<evidence type="ECO:0000256" key="17">
    <source>
        <dbReference type="ARBA" id="ARBA00048679"/>
    </source>
</evidence>
<dbReference type="AlphaFoldDB" id="A0A4S4D9T8"/>
<reference evidence="23 24" key="1">
    <citation type="journal article" date="2018" name="Proc. Natl. Acad. Sci. U.S.A.">
        <title>Draft genome sequence of Camellia sinensis var. sinensis provides insights into the evolution of the tea genome and tea quality.</title>
        <authorList>
            <person name="Wei C."/>
            <person name="Yang H."/>
            <person name="Wang S."/>
            <person name="Zhao J."/>
            <person name="Liu C."/>
            <person name="Gao L."/>
            <person name="Xia E."/>
            <person name="Lu Y."/>
            <person name="Tai Y."/>
            <person name="She G."/>
            <person name="Sun J."/>
            <person name="Cao H."/>
            <person name="Tong W."/>
            <person name="Gao Q."/>
            <person name="Li Y."/>
            <person name="Deng W."/>
            <person name="Jiang X."/>
            <person name="Wang W."/>
            <person name="Chen Q."/>
            <person name="Zhang S."/>
            <person name="Li H."/>
            <person name="Wu J."/>
            <person name="Wang P."/>
            <person name="Li P."/>
            <person name="Shi C."/>
            <person name="Zheng F."/>
            <person name="Jian J."/>
            <person name="Huang B."/>
            <person name="Shan D."/>
            <person name="Shi M."/>
            <person name="Fang C."/>
            <person name="Yue Y."/>
            <person name="Li F."/>
            <person name="Li D."/>
            <person name="Wei S."/>
            <person name="Han B."/>
            <person name="Jiang C."/>
            <person name="Yin Y."/>
            <person name="Xia T."/>
            <person name="Zhang Z."/>
            <person name="Bennetzen J.L."/>
            <person name="Zhao S."/>
            <person name="Wan X."/>
        </authorList>
    </citation>
    <scope>NUCLEOTIDE SEQUENCE [LARGE SCALE GENOMIC DNA]</scope>
    <source>
        <strain evidence="24">cv. Shuchazao</strain>
        <tissue evidence="23">Leaf</tissue>
    </source>
</reference>
<evidence type="ECO:0000259" key="21">
    <source>
        <dbReference type="PROSITE" id="PS50011"/>
    </source>
</evidence>
<evidence type="ECO:0000256" key="1">
    <source>
        <dbReference type="ARBA" id="ARBA00004479"/>
    </source>
</evidence>
<dbReference type="InterPro" id="IPR017441">
    <property type="entry name" value="Protein_kinase_ATP_BS"/>
</dbReference>
<evidence type="ECO:0000256" key="16">
    <source>
        <dbReference type="ARBA" id="ARBA00047899"/>
    </source>
</evidence>
<accession>A0A4S4D9T8</accession>
<comment type="subcellular location">
    <subcellularLocation>
        <location evidence="1">Membrane</location>
        <topology evidence="1">Single-pass type I membrane protein</topology>
    </subcellularLocation>
</comment>
<keyword evidence="3" id="KW-0723">Serine/threonine-protein kinase</keyword>
<evidence type="ECO:0000256" key="13">
    <source>
        <dbReference type="ARBA" id="ARBA00023157"/>
    </source>
</evidence>
<dbReference type="SUPFAM" id="SSF51110">
    <property type="entry name" value="alpha-D-mannose-specific plant lectins"/>
    <property type="match status" value="1"/>
</dbReference>
<keyword evidence="4" id="KW-0245">EGF-like domain</keyword>
<evidence type="ECO:0000256" key="5">
    <source>
        <dbReference type="ARBA" id="ARBA00022679"/>
    </source>
</evidence>
<evidence type="ECO:0000256" key="11">
    <source>
        <dbReference type="ARBA" id="ARBA00022989"/>
    </source>
</evidence>
<feature type="domain" description="Bulb-type lectin" evidence="22">
    <location>
        <begin position="36"/>
        <end position="158"/>
    </location>
</feature>
<dbReference type="SUPFAM" id="SSF56112">
    <property type="entry name" value="Protein kinase-like (PK-like)"/>
    <property type="match status" value="1"/>
</dbReference>
<evidence type="ECO:0000256" key="18">
    <source>
        <dbReference type="PROSITE-ProRule" id="PRU10141"/>
    </source>
</evidence>
<dbReference type="Proteomes" id="UP000306102">
    <property type="component" value="Unassembled WGS sequence"/>
</dbReference>
<evidence type="ECO:0000256" key="9">
    <source>
        <dbReference type="ARBA" id="ARBA00022777"/>
    </source>
</evidence>
<dbReference type="GO" id="GO:0005524">
    <property type="term" value="F:ATP binding"/>
    <property type="evidence" value="ECO:0007669"/>
    <property type="project" value="UniProtKB-UniRule"/>
</dbReference>
<comment type="catalytic activity">
    <reaction evidence="17">
        <text>L-seryl-[protein] + ATP = O-phospho-L-seryl-[protein] + ADP + H(+)</text>
        <dbReference type="Rhea" id="RHEA:17989"/>
        <dbReference type="Rhea" id="RHEA-COMP:9863"/>
        <dbReference type="Rhea" id="RHEA-COMP:11604"/>
        <dbReference type="ChEBI" id="CHEBI:15378"/>
        <dbReference type="ChEBI" id="CHEBI:29999"/>
        <dbReference type="ChEBI" id="CHEBI:30616"/>
        <dbReference type="ChEBI" id="CHEBI:83421"/>
        <dbReference type="ChEBI" id="CHEBI:456216"/>
        <dbReference type="EC" id="2.7.11.1"/>
    </reaction>
</comment>
<dbReference type="STRING" id="542762.A0A4S4D9T8"/>
<keyword evidence="9" id="KW-0418">Kinase</keyword>
<keyword evidence="10 18" id="KW-0067">ATP-binding</keyword>
<evidence type="ECO:0000256" key="19">
    <source>
        <dbReference type="SAM" id="Phobius"/>
    </source>
</evidence>
<feature type="binding site" evidence="18">
    <location>
        <position position="404"/>
    </location>
    <ligand>
        <name>ATP</name>
        <dbReference type="ChEBI" id="CHEBI:30616"/>
    </ligand>
</feature>
<dbReference type="InterPro" id="IPR000719">
    <property type="entry name" value="Prot_kinase_dom"/>
</dbReference>
<keyword evidence="11 19" id="KW-1133">Transmembrane helix</keyword>
<evidence type="ECO:0000256" key="15">
    <source>
        <dbReference type="ARBA" id="ARBA00023180"/>
    </source>
</evidence>
<keyword evidence="14" id="KW-0675">Receptor</keyword>
<dbReference type="Gene3D" id="3.30.200.20">
    <property type="entry name" value="Phosphorylase Kinase, domain 1"/>
    <property type="match status" value="1"/>
</dbReference>
<dbReference type="SMART" id="SM00220">
    <property type="entry name" value="S_TKc"/>
    <property type="match status" value="1"/>
</dbReference>
<dbReference type="InterPro" id="IPR036426">
    <property type="entry name" value="Bulb-type_lectin_dom_sf"/>
</dbReference>
<comment type="caution">
    <text evidence="23">The sequence shown here is derived from an EMBL/GenBank/DDBJ whole genome shotgun (WGS) entry which is preliminary data.</text>
</comment>
<keyword evidence="7 20" id="KW-0732">Signal</keyword>
<keyword evidence="12 19" id="KW-0472">Membrane</keyword>
<evidence type="ECO:0000256" key="20">
    <source>
        <dbReference type="SAM" id="SignalP"/>
    </source>
</evidence>
<proteinExistence type="predicted"/>
<dbReference type="Gene3D" id="2.90.10.10">
    <property type="entry name" value="Bulb-type lectin domain"/>
    <property type="match status" value="1"/>
</dbReference>
<dbReference type="GO" id="GO:0016020">
    <property type="term" value="C:membrane"/>
    <property type="evidence" value="ECO:0007669"/>
    <property type="project" value="UniProtKB-SubCell"/>
</dbReference>
<feature type="chain" id="PRO_5021028756" description="non-specific serine/threonine protein kinase" evidence="20">
    <location>
        <begin position="23"/>
        <end position="662"/>
    </location>
</feature>
<keyword evidence="15" id="KW-0325">Glycoprotein</keyword>
<evidence type="ECO:0000313" key="24">
    <source>
        <dbReference type="Proteomes" id="UP000306102"/>
    </source>
</evidence>
<keyword evidence="6 19" id="KW-0812">Transmembrane</keyword>
<evidence type="ECO:0000256" key="14">
    <source>
        <dbReference type="ARBA" id="ARBA00023170"/>
    </source>
</evidence>
<dbReference type="SMART" id="SM00108">
    <property type="entry name" value="B_lectin"/>
    <property type="match status" value="1"/>
</dbReference>
<dbReference type="PROSITE" id="PS50927">
    <property type="entry name" value="BULB_LECTIN"/>
    <property type="match status" value="1"/>
</dbReference>
<evidence type="ECO:0000256" key="8">
    <source>
        <dbReference type="ARBA" id="ARBA00022741"/>
    </source>
</evidence>
<organism evidence="23 24">
    <name type="scientific">Camellia sinensis var. sinensis</name>
    <name type="common">China tea</name>
    <dbReference type="NCBI Taxonomy" id="542762"/>
    <lineage>
        <taxon>Eukaryota</taxon>
        <taxon>Viridiplantae</taxon>
        <taxon>Streptophyta</taxon>
        <taxon>Embryophyta</taxon>
        <taxon>Tracheophyta</taxon>
        <taxon>Spermatophyta</taxon>
        <taxon>Magnoliopsida</taxon>
        <taxon>eudicotyledons</taxon>
        <taxon>Gunneridae</taxon>
        <taxon>Pentapetalae</taxon>
        <taxon>asterids</taxon>
        <taxon>Ericales</taxon>
        <taxon>Theaceae</taxon>
        <taxon>Camellia</taxon>
    </lineage>
</organism>
<dbReference type="PROSITE" id="PS50011">
    <property type="entry name" value="PROTEIN_KINASE_DOM"/>
    <property type="match status" value="1"/>
</dbReference>